<proteinExistence type="predicted"/>
<evidence type="ECO:0000313" key="1">
    <source>
        <dbReference type="EMBL" id="QHU14637.1"/>
    </source>
</evidence>
<accession>A0A6C0KD36</accession>
<dbReference type="AlphaFoldDB" id="A0A6C0KD36"/>
<reference evidence="1" key="1">
    <citation type="journal article" date="2020" name="Nature">
        <title>Giant virus diversity and host interactions through global metagenomics.</title>
        <authorList>
            <person name="Schulz F."/>
            <person name="Roux S."/>
            <person name="Paez-Espino D."/>
            <person name="Jungbluth S."/>
            <person name="Walsh D.A."/>
            <person name="Denef V.J."/>
            <person name="McMahon K.D."/>
            <person name="Konstantinidis K.T."/>
            <person name="Eloe-Fadrosh E.A."/>
            <person name="Kyrpides N.C."/>
            <person name="Woyke T."/>
        </authorList>
    </citation>
    <scope>NUCLEOTIDE SEQUENCE</scope>
    <source>
        <strain evidence="1">GVMAG-S-1102113-126</strain>
    </source>
</reference>
<protein>
    <submittedName>
        <fullName evidence="1">Uncharacterized protein</fullName>
    </submittedName>
</protein>
<organism evidence="1">
    <name type="scientific">viral metagenome</name>
    <dbReference type="NCBI Taxonomy" id="1070528"/>
    <lineage>
        <taxon>unclassified sequences</taxon>
        <taxon>metagenomes</taxon>
        <taxon>organismal metagenomes</taxon>
    </lineage>
</organism>
<sequence>MASFTLKYNLNAKGQRRDTHTYIAFPAVETKFKKFIEDICGREIFLAKAHRIPWRTEDIVAVIAKRFPKWNVIDERVENIENEPPKYECMCSDAGILLKERWMFDGKFHRTDGPAQRSFDDEGNVTEEYWFLHGKVHRTDGPAITTWNPDANVEGDERQERWMTNGVTHRTDGPAITTWDPETEERREQWVSNGTSHRIGGPADCEWISGVLVKELWNVQRKTDTPYTYVFHRTDGPAFSLWDEEGNPITERWYTNGHFHRTDGPAIQDWSTDRLLSPEWWMDGVKMTHQAFVLQSGRRKVLRVARLLALETEVPKLSHDNLAAIGKFL</sequence>
<name>A0A6C0KD36_9ZZZZ</name>
<dbReference type="EMBL" id="MN740844">
    <property type="protein sequence ID" value="QHU14637.1"/>
    <property type="molecule type" value="Genomic_DNA"/>
</dbReference>